<dbReference type="InterPro" id="IPR029063">
    <property type="entry name" value="SAM-dependent_MTases_sf"/>
</dbReference>
<dbReference type="AlphaFoldDB" id="A0A4Y9ZDJ9"/>
<feature type="domain" description="Glycoside hydrolase family 5" evidence="8">
    <location>
        <begin position="610"/>
        <end position="837"/>
    </location>
</feature>
<evidence type="ECO:0000313" key="9">
    <source>
        <dbReference type="EMBL" id="TFY71901.1"/>
    </source>
</evidence>
<dbReference type="InterPro" id="IPR017853">
    <property type="entry name" value="GH"/>
</dbReference>
<dbReference type="GO" id="GO:0008168">
    <property type="term" value="F:methyltransferase activity"/>
    <property type="evidence" value="ECO:0007669"/>
    <property type="project" value="UniProtKB-KW"/>
</dbReference>
<keyword evidence="6" id="KW-0326">Glycosidase</keyword>
<dbReference type="GO" id="GO:0046983">
    <property type="term" value="F:protein dimerization activity"/>
    <property type="evidence" value="ECO:0007669"/>
    <property type="project" value="InterPro"/>
</dbReference>
<evidence type="ECO:0000256" key="3">
    <source>
        <dbReference type="ARBA" id="ARBA00022679"/>
    </source>
</evidence>
<dbReference type="SUPFAM" id="SSF46785">
    <property type="entry name" value="Winged helix' DNA-binding domain"/>
    <property type="match status" value="1"/>
</dbReference>
<evidence type="ECO:0000256" key="4">
    <source>
        <dbReference type="ARBA" id="ARBA00022691"/>
    </source>
</evidence>
<comment type="caution">
    <text evidence="9">The sequence shown here is derived from an EMBL/GenBank/DDBJ whole genome shotgun (WGS) entry which is preliminary data.</text>
</comment>
<dbReference type="STRING" id="205917.A0A4Y9ZDJ9"/>
<evidence type="ECO:0000256" key="2">
    <source>
        <dbReference type="ARBA" id="ARBA00022603"/>
    </source>
</evidence>
<keyword evidence="10" id="KW-1185">Reference proteome</keyword>
<dbReference type="SUPFAM" id="SSF53335">
    <property type="entry name" value="S-adenosyl-L-methionine-dependent methyltransferases"/>
    <property type="match status" value="1"/>
</dbReference>
<keyword evidence="4" id="KW-0949">S-adenosyl-L-methionine</keyword>
<dbReference type="GO" id="GO:0032259">
    <property type="term" value="P:methylation"/>
    <property type="evidence" value="ECO:0007669"/>
    <property type="project" value="UniProtKB-KW"/>
</dbReference>
<dbReference type="InterPro" id="IPR036388">
    <property type="entry name" value="WH-like_DNA-bd_sf"/>
</dbReference>
<evidence type="ECO:0000256" key="1">
    <source>
        <dbReference type="ARBA" id="ARBA00005641"/>
    </source>
</evidence>
<protein>
    <recommendedName>
        <fullName evidence="11">Glycoside hydrolase family 5 domain-containing protein</fullName>
    </recommendedName>
</protein>
<proteinExistence type="inferred from homology"/>
<keyword evidence="3" id="KW-0808">Transferase</keyword>
<feature type="domain" description="O-methyltransferase dimerisation" evidence="7">
    <location>
        <begin position="168"/>
        <end position="244"/>
    </location>
</feature>
<dbReference type="Gene3D" id="3.40.50.150">
    <property type="entry name" value="Vaccinia Virus protein VP39"/>
    <property type="match status" value="2"/>
</dbReference>
<evidence type="ECO:0008006" key="11">
    <source>
        <dbReference type="Google" id="ProtNLM"/>
    </source>
</evidence>
<accession>A0A4Y9ZDJ9</accession>
<dbReference type="InterPro" id="IPR012967">
    <property type="entry name" value="COMT_dimerisation"/>
</dbReference>
<reference evidence="9 10" key="1">
    <citation type="submission" date="2019-02" db="EMBL/GenBank/DDBJ databases">
        <title>Genome sequencing of the rare red list fungi Dentipellis fragilis.</title>
        <authorList>
            <person name="Buettner E."/>
            <person name="Kellner H."/>
        </authorList>
    </citation>
    <scope>NUCLEOTIDE SEQUENCE [LARGE SCALE GENOMIC DNA]</scope>
    <source>
        <strain evidence="9 10">DSM 105465</strain>
    </source>
</reference>
<dbReference type="PANTHER" id="PTHR43712">
    <property type="entry name" value="PUTATIVE (AFU_ORTHOLOGUE AFUA_4G14580)-RELATED"/>
    <property type="match status" value="1"/>
</dbReference>
<dbReference type="Pfam" id="PF08100">
    <property type="entry name" value="Dimerisation"/>
    <property type="match status" value="1"/>
</dbReference>
<comment type="similarity">
    <text evidence="1">Belongs to the glycosyl hydrolase 5 (cellulase A) family.</text>
</comment>
<dbReference type="InterPro" id="IPR036390">
    <property type="entry name" value="WH_DNA-bd_sf"/>
</dbReference>
<gene>
    <name evidence="9" type="ORF">EVG20_g1114</name>
</gene>
<dbReference type="Gene3D" id="1.10.10.10">
    <property type="entry name" value="Winged helix-like DNA-binding domain superfamily/Winged helix DNA-binding domain"/>
    <property type="match status" value="1"/>
</dbReference>
<evidence type="ECO:0000313" key="10">
    <source>
        <dbReference type="Proteomes" id="UP000298327"/>
    </source>
</evidence>
<evidence type="ECO:0000259" key="7">
    <source>
        <dbReference type="Pfam" id="PF08100"/>
    </source>
</evidence>
<evidence type="ECO:0000259" key="8">
    <source>
        <dbReference type="Pfam" id="PF26410"/>
    </source>
</evidence>
<name>A0A4Y9ZDJ9_9AGAM</name>
<dbReference type="EMBL" id="SEOQ01000032">
    <property type="protein sequence ID" value="TFY71901.1"/>
    <property type="molecule type" value="Genomic_DNA"/>
</dbReference>
<sequence length="1008" mass="108616">MLSIGQAFTLLYTQPLQQLRCVIPFDPVQTGPTTHAPADSCLDAYTVVGIRTALHSAPSIPLPFLYENTFFFWLTNRSTSEDITMSDGANALAELKALANLIQSNVDRIKATAASESLEFPSLWTTFSPQSEAARQSPDIADATAQIVAAASQLIAAVRPPPLTVMSLGLSFYIPASLRVVVDAHVAEFLRDAGSAGAHVTEIAKLTNIDPSKLARILRLLVTYHIFVEVSPDVFANNRLSSFLDSGKAVQALVTYPEQMYDGTSGITAVLGHFGDESFKAAAYLADAISDPAMSHSYESNKSAANKAFNTDLELFSWYETPGNESRLRRVGHAMNGSQALSPPNAILEGFDWKGLKEGALVVDVGGGVGSQSLVLANHFSHLHFIVQDRNAVVPEAEKQARLYQASVTSYLGDINMLTLCNGQERTATHLRNLLAQTGWKLVEVRREPGPALSFQNAIAVPVTVLQQNNDESNNGRSIAATKAVSLGLSQYILARSADVTRNISASGESRSTALQNSSRTFSGGHEFSASAALSVGEPALAVIAAVTAVKLPVEIKEFTGLSNAQVRSLIDPSMSLDARATDCPPNIMSGGVFAGPGAPTPEGLLKRNSFVTRQGTKLKLLGKDFRVVGANIYWLGLDENVIPNPSYPSKARVLEAFADVSVMHGTTVRGHTLGISVGNPLSVEPSLDVFNNEAYEAIDFAILAARIYGIKLLIPLVDNYNYYHGGKYQFISWNGHPFNGTGANIEPPDVGAFFYNDTQVVSSFKRYVTNHLTHVNRYTGIALKDDPIILGWESGNELAAVRFGDGPAPASWTKEIGQLVKRLAPRQLFMDGSYGIYPDTDQLDTKEVDILCVFPGSVCMNGGSDPSSPPSGDHFYPANISKLTTGMDLVNKAGRNYLAGEYDWTGLNGGDTIESFLSVVTKSAGAGDTFWSLFGHDDGCCQYVEHDDGESFYYLRENDTVPYISQGKILVEHAAQITVQKVPTGFQAVACPQYKFSSSLIPHGINL</sequence>
<dbReference type="OrthoDB" id="406631at2759"/>
<organism evidence="9 10">
    <name type="scientific">Dentipellis fragilis</name>
    <dbReference type="NCBI Taxonomy" id="205917"/>
    <lineage>
        <taxon>Eukaryota</taxon>
        <taxon>Fungi</taxon>
        <taxon>Dikarya</taxon>
        <taxon>Basidiomycota</taxon>
        <taxon>Agaricomycotina</taxon>
        <taxon>Agaricomycetes</taxon>
        <taxon>Russulales</taxon>
        <taxon>Hericiaceae</taxon>
        <taxon>Dentipellis</taxon>
    </lineage>
</organism>
<dbReference type="Pfam" id="PF26410">
    <property type="entry name" value="GH5_mannosidase"/>
    <property type="match status" value="1"/>
</dbReference>
<dbReference type="InterPro" id="IPR001547">
    <property type="entry name" value="Glyco_hydro_5"/>
</dbReference>
<evidence type="ECO:0000256" key="6">
    <source>
        <dbReference type="ARBA" id="ARBA00023295"/>
    </source>
</evidence>
<dbReference type="Proteomes" id="UP000298327">
    <property type="component" value="Unassembled WGS sequence"/>
</dbReference>
<evidence type="ECO:0000256" key="5">
    <source>
        <dbReference type="ARBA" id="ARBA00022801"/>
    </source>
</evidence>
<keyword evidence="5" id="KW-0378">Hydrolase</keyword>
<dbReference type="SUPFAM" id="SSF51445">
    <property type="entry name" value="(Trans)glycosidases"/>
    <property type="match status" value="1"/>
</dbReference>
<dbReference type="PANTHER" id="PTHR43712:SF2">
    <property type="entry name" value="O-METHYLTRANSFERASE CICE"/>
    <property type="match status" value="1"/>
</dbReference>
<keyword evidence="2" id="KW-0489">Methyltransferase</keyword>
<dbReference type="Gene3D" id="3.20.20.80">
    <property type="entry name" value="Glycosidases"/>
    <property type="match status" value="1"/>
</dbReference>